<feature type="transmembrane region" description="Helical" evidence="10">
    <location>
        <begin position="215"/>
        <end position="238"/>
    </location>
</feature>
<evidence type="ECO:0000256" key="6">
    <source>
        <dbReference type="ARBA" id="ARBA00023136"/>
    </source>
</evidence>
<evidence type="ECO:0000256" key="4">
    <source>
        <dbReference type="ARBA" id="ARBA00022989"/>
    </source>
</evidence>
<accession>A0A8S3TB80</accession>
<feature type="transmembrane region" description="Helical" evidence="10">
    <location>
        <begin position="83"/>
        <end position="108"/>
    </location>
</feature>
<comment type="caution">
    <text evidence="12">The sequence shown here is derived from an EMBL/GenBank/DDBJ whole genome shotgun (WGS) entry which is preliminary data.</text>
</comment>
<evidence type="ECO:0000256" key="10">
    <source>
        <dbReference type="SAM" id="Phobius"/>
    </source>
</evidence>
<dbReference type="PROSITE" id="PS50262">
    <property type="entry name" value="G_PROTEIN_RECEP_F1_2"/>
    <property type="match status" value="1"/>
</dbReference>
<organism evidence="12 13">
    <name type="scientific">Mytilus edulis</name>
    <name type="common">Blue mussel</name>
    <dbReference type="NCBI Taxonomy" id="6550"/>
    <lineage>
        <taxon>Eukaryota</taxon>
        <taxon>Metazoa</taxon>
        <taxon>Spiralia</taxon>
        <taxon>Lophotrochozoa</taxon>
        <taxon>Mollusca</taxon>
        <taxon>Bivalvia</taxon>
        <taxon>Autobranchia</taxon>
        <taxon>Pteriomorphia</taxon>
        <taxon>Mytilida</taxon>
        <taxon>Mytiloidea</taxon>
        <taxon>Mytilidae</taxon>
        <taxon>Mytilinae</taxon>
        <taxon>Mytilus</taxon>
    </lineage>
</organism>
<keyword evidence="13" id="KW-1185">Reference proteome</keyword>
<dbReference type="Pfam" id="PF00001">
    <property type="entry name" value="7tm_1"/>
    <property type="match status" value="1"/>
</dbReference>
<evidence type="ECO:0000256" key="1">
    <source>
        <dbReference type="ARBA" id="ARBA00004651"/>
    </source>
</evidence>
<feature type="transmembrane region" description="Helical" evidence="10">
    <location>
        <begin position="275"/>
        <end position="296"/>
    </location>
</feature>
<feature type="transmembrane region" description="Helical" evidence="10">
    <location>
        <begin position="162"/>
        <end position="182"/>
    </location>
</feature>
<feature type="transmembrane region" description="Helical" evidence="10">
    <location>
        <begin position="120"/>
        <end position="141"/>
    </location>
</feature>
<evidence type="ECO:0000259" key="11">
    <source>
        <dbReference type="PROSITE" id="PS50262"/>
    </source>
</evidence>
<dbReference type="InterPro" id="IPR017452">
    <property type="entry name" value="GPCR_Rhodpsn_7TM"/>
</dbReference>
<keyword evidence="2" id="KW-1003">Cell membrane</keyword>
<dbReference type="Gene3D" id="1.20.1070.10">
    <property type="entry name" value="Rhodopsin 7-helix transmembrane proteins"/>
    <property type="match status" value="1"/>
</dbReference>
<evidence type="ECO:0000256" key="9">
    <source>
        <dbReference type="RuleBase" id="RU000688"/>
    </source>
</evidence>
<dbReference type="OrthoDB" id="6057630at2759"/>
<evidence type="ECO:0000256" key="2">
    <source>
        <dbReference type="ARBA" id="ARBA00022475"/>
    </source>
</evidence>
<reference evidence="12" key="1">
    <citation type="submission" date="2021-03" db="EMBL/GenBank/DDBJ databases">
        <authorList>
            <person name="Bekaert M."/>
        </authorList>
    </citation>
    <scope>NUCLEOTIDE SEQUENCE</scope>
</reference>
<gene>
    <name evidence="12" type="ORF">MEDL_43589</name>
</gene>
<dbReference type="AlphaFoldDB" id="A0A8S3TB80"/>
<keyword evidence="8 9" id="KW-0807">Transducer</keyword>
<evidence type="ECO:0000313" key="12">
    <source>
        <dbReference type="EMBL" id="CAG2230773.1"/>
    </source>
</evidence>
<protein>
    <recommendedName>
        <fullName evidence="11">G-protein coupled receptors family 1 profile domain-containing protein</fullName>
    </recommendedName>
</protein>
<evidence type="ECO:0000256" key="5">
    <source>
        <dbReference type="ARBA" id="ARBA00023040"/>
    </source>
</evidence>
<feature type="domain" description="G-protein coupled receptors family 1 profile" evidence="11">
    <location>
        <begin position="63"/>
        <end position="335"/>
    </location>
</feature>
<proteinExistence type="inferred from homology"/>
<keyword evidence="3 9" id="KW-0812">Transmembrane</keyword>
<name>A0A8S3TB80_MYTED</name>
<dbReference type="Proteomes" id="UP000683360">
    <property type="component" value="Unassembled WGS sequence"/>
</dbReference>
<keyword evidence="5 9" id="KW-0297">G-protein coupled receptor</keyword>
<comment type="subcellular location">
    <subcellularLocation>
        <location evidence="1">Cell membrane</location>
        <topology evidence="1">Multi-pass membrane protein</topology>
    </subcellularLocation>
</comment>
<keyword evidence="6 10" id="KW-0472">Membrane</keyword>
<keyword evidence="7 9" id="KW-0675">Receptor</keyword>
<sequence>MYKIEMANFTTSNTTAPKACHAWIKGELAGVNVTLDLLNEQLVRRNYGGIAILVCFSVFGLLGNVHVLYIYSRQYKKSNYRIFVLFLAILDVINCTIVAPLVIVYLFFPLTFPSDIFCKVFRTILYFVSISSTLSLVAIAIDRFRKICHPFRDQFGTGQVKLLCVGSLVVGALLTWPAPILWGLSTVQSGIPGITGQRCFTSDNFKSYKINFQGLYNATLILFYFIVSGTLVVIYIHIGRHIRINNKFRDTQRRNTLKSEEEVAKAAGNSARKSTITLCAVTITYVLSALPHHLLATLIFLVPNFDCNLSLLGSQLYYTFIWSYFVNSVVNPLIYGIRDRKFRFAVKRIYRRFGSGTETLSTSG</sequence>
<dbReference type="GO" id="GO:0005886">
    <property type="term" value="C:plasma membrane"/>
    <property type="evidence" value="ECO:0007669"/>
    <property type="project" value="UniProtKB-SubCell"/>
</dbReference>
<dbReference type="GO" id="GO:0007218">
    <property type="term" value="P:neuropeptide signaling pathway"/>
    <property type="evidence" value="ECO:0007669"/>
    <property type="project" value="TreeGrafter"/>
</dbReference>
<keyword evidence="4 10" id="KW-1133">Transmembrane helix</keyword>
<dbReference type="PANTHER" id="PTHR24230:SF75">
    <property type="entry name" value="RELAXIN FAMILY PEPTIDE RECEPTOR 3"/>
    <property type="match status" value="1"/>
</dbReference>
<feature type="transmembrane region" description="Helical" evidence="10">
    <location>
        <begin position="47"/>
        <end position="71"/>
    </location>
</feature>
<evidence type="ECO:0000256" key="8">
    <source>
        <dbReference type="ARBA" id="ARBA00023224"/>
    </source>
</evidence>
<feature type="transmembrane region" description="Helical" evidence="10">
    <location>
        <begin position="316"/>
        <end position="337"/>
    </location>
</feature>
<dbReference type="PROSITE" id="PS00237">
    <property type="entry name" value="G_PROTEIN_RECEP_F1_1"/>
    <property type="match status" value="1"/>
</dbReference>
<comment type="similarity">
    <text evidence="9">Belongs to the G-protein coupled receptor 1 family.</text>
</comment>
<dbReference type="PANTHER" id="PTHR24230">
    <property type="entry name" value="G-PROTEIN COUPLED RECEPTOR"/>
    <property type="match status" value="1"/>
</dbReference>
<dbReference type="GO" id="GO:0008528">
    <property type="term" value="F:G protein-coupled peptide receptor activity"/>
    <property type="evidence" value="ECO:0007669"/>
    <property type="project" value="TreeGrafter"/>
</dbReference>
<dbReference type="InterPro" id="IPR000276">
    <property type="entry name" value="GPCR_Rhodpsn"/>
</dbReference>
<evidence type="ECO:0000313" key="13">
    <source>
        <dbReference type="Proteomes" id="UP000683360"/>
    </source>
</evidence>
<dbReference type="PRINTS" id="PR00237">
    <property type="entry name" value="GPCRRHODOPSN"/>
</dbReference>
<evidence type="ECO:0000256" key="7">
    <source>
        <dbReference type="ARBA" id="ARBA00023170"/>
    </source>
</evidence>
<dbReference type="EMBL" id="CAJPWZ010002098">
    <property type="protein sequence ID" value="CAG2230773.1"/>
    <property type="molecule type" value="Genomic_DNA"/>
</dbReference>
<dbReference type="CDD" id="cd00637">
    <property type="entry name" value="7tm_classA_rhodopsin-like"/>
    <property type="match status" value="1"/>
</dbReference>
<evidence type="ECO:0000256" key="3">
    <source>
        <dbReference type="ARBA" id="ARBA00022692"/>
    </source>
</evidence>
<dbReference type="SUPFAM" id="SSF81321">
    <property type="entry name" value="Family A G protein-coupled receptor-like"/>
    <property type="match status" value="1"/>
</dbReference>